<dbReference type="SUPFAM" id="SSF63825">
    <property type="entry name" value="YWTD domain"/>
    <property type="match status" value="1"/>
</dbReference>
<dbReference type="AlphaFoldDB" id="A0A1G1YGS0"/>
<keyword evidence="1" id="KW-0175">Coiled coil</keyword>
<dbReference type="EMBL" id="MHIM01000034">
    <property type="protein sequence ID" value="OGY51545.1"/>
    <property type="molecule type" value="Genomic_DNA"/>
</dbReference>
<organism evidence="2 3">
    <name type="scientific">Candidatus Buchananbacteria bacterium RIFCSPLOWO2_01_FULL_39_33</name>
    <dbReference type="NCBI Taxonomy" id="1797543"/>
    <lineage>
        <taxon>Bacteria</taxon>
        <taxon>Candidatus Buchananiibacteriota</taxon>
    </lineage>
</organism>
<proteinExistence type="predicted"/>
<dbReference type="InterPro" id="IPR011042">
    <property type="entry name" value="6-blade_b-propeller_TolB-like"/>
</dbReference>
<evidence type="ECO:0000256" key="1">
    <source>
        <dbReference type="SAM" id="Coils"/>
    </source>
</evidence>
<name>A0A1G1YGS0_9BACT</name>
<reference evidence="2 3" key="1">
    <citation type="journal article" date="2016" name="Nat. Commun.">
        <title>Thousands of microbial genomes shed light on interconnected biogeochemical processes in an aquifer system.</title>
        <authorList>
            <person name="Anantharaman K."/>
            <person name="Brown C.T."/>
            <person name="Hug L.A."/>
            <person name="Sharon I."/>
            <person name="Castelle C.J."/>
            <person name="Probst A.J."/>
            <person name="Thomas B.C."/>
            <person name="Singh A."/>
            <person name="Wilkins M.J."/>
            <person name="Karaoz U."/>
            <person name="Brodie E.L."/>
            <person name="Williams K.H."/>
            <person name="Hubbard S.S."/>
            <person name="Banfield J.F."/>
        </authorList>
    </citation>
    <scope>NUCLEOTIDE SEQUENCE [LARGE SCALE GENOMIC DNA]</scope>
</reference>
<dbReference type="Proteomes" id="UP000177376">
    <property type="component" value="Unassembled WGS sequence"/>
</dbReference>
<sequence length="782" mass="89521">MNQFFTVISKLNMDSGQDSAVGDVFVAQPKPELKNKLGTIIGLIELFAQPDEFVDKFFEIINDLETEYYLPPFDNEGGLEKRFEECLQRANRRINKIINDFIIEIELKNINSFIGLISKNRIYLSQIGKSNALLFHRRKRHDYVIVDIFSQTGEKITKINQEKMFSNIINGTISEKDNLFFCNDSVLEYVSQNELMEIMAETDPFSALKEIERVLKPENKNNNFYAIAIESTIKEIEDKKELPIISNSYQTSLAAVIPPQTSINKLISTQEDTEKYLVPSMAPNWKKIIILLVSGFKKAIELFLKYFPKVLTGLLVIIKTAGHYCWKKIPPLTETVREIISKKKKDNRFIREPRIKRDESITKNPNEPAITTIQDEETDEIWIVGKRPDHLKFGPNQTLLQKMSDWLNSQLAKFMALSRLQQILLTAIIILVFFFSQSLVWQGQIQTSSEKTGVSELISQTEAALNNGEAQNIFNDEEGSKQSLTTAQKLMAQIPNSKKYSDIKDKLQKRIDELEKSLQKISYIDQPNIIADLANQNQEAASQSIAKLGNYIFAFDNQNQNIYKIDLVKKQTIARQLPENFSDVRKIAALDENNIIILNDQGGLYQYSFENNSSQSVLTSNETIADFSIYSGKIYTLKPDKNQIFKHFPVETGYNSGSAWIKDGTNVKEATALAIDSGIYVIYNQGEIKYLLNGRAEPIDFTRTDLEISSPRQIFSESTSNYLYILDQNNNRLVVLDKNNGNLKIQYTTKEFSDMKSMVIESQEKKIYLLADKKIYSIDIIN</sequence>
<evidence type="ECO:0000313" key="2">
    <source>
        <dbReference type="EMBL" id="OGY51545.1"/>
    </source>
</evidence>
<comment type="caution">
    <text evidence="2">The sequence shown here is derived from an EMBL/GenBank/DDBJ whole genome shotgun (WGS) entry which is preliminary data.</text>
</comment>
<feature type="coiled-coil region" evidence="1">
    <location>
        <begin position="497"/>
        <end position="524"/>
    </location>
</feature>
<protein>
    <submittedName>
        <fullName evidence="2">Uncharacterized protein</fullName>
    </submittedName>
</protein>
<evidence type="ECO:0000313" key="3">
    <source>
        <dbReference type="Proteomes" id="UP000177376"/>
    </source>
</evidence>
<gene>
    <name evidence="2" type="ORF">A3A02_01920</name>
</gene>
<dbReference type="Gene3D" id="2.120.10.30">
    <property type="entry name" value="TolB, C-terminal domain"/>
    <property type="match status" value="1"/>
</dbReference>
<accession>A0A1G1YGS0</accession>